<dbReference type="eggNOG" id="COG0006">
    <property type="taxonomic scope" value="Bacteria"/>
</dbReference>
<evidence type="ECO:0000259" key="5">
    <source>
        <dbReference type="Pfam" id="PF01321"/>
    </source>
</evidence>
<dbReference type="AlphaFoldDB" id="E8LIA0"/>
<dbReference type="EC" id="3.4.-.-" evidence="7"/>
<sequence length="640" mass="72203">MEEHNQKNFAPILSNLKKEMAKQEIDAILISHDDEFLSFELQDDSQYLAYITGFTGSAGFACIYAHDLTQNVKVKNGKTNEEQLLSCPNAVFIDGRYKIQVTEQTDPEIFDTFNFSEVSPADWLCAVLESGQSVGVDLNRISYDYYLKLKEQLNLFGIELKKLKYNLIDAIWEDRPEHFYSKVEIYPDEFNGCPSLQKRQALSEELNRRDIDATVIPDPESVCWLLNIRGRDRKGLPVINSRAVAYANGALEWYVDSKHLDDEILATLEDHFGHVDIFSIDNFNDVLERLCNSQAKVYIDPKNANAHILNSLKEGGATVIEGLGLCQIPKACKNPVEIAGERRAHIKDGIAMCRFLAWLDEQTAPESSNDIEAYQRRVADIDEKIMADKAESYRKIEGDFIEPSFDTISALGPNAAMCHYNHLTAKHPRALGNDAMYLIDSGAHYIEGTTDITRTVLVGPNISEEEKRMYTLVLKCHIALATTIFPKGTTGLQLDAIARRNLWDYGFDYEHGTGHGVGHLLSVHEGPEVISSRQSLIPLDVGMVVSIEPGFYAAGLYGIRLENLVVVEQCSETHLGHMLHFSPLTLVPFDTRLILREMLTNKEREWLNNYHQRVHQVIKNAGTTLSDMEVNFLTKATARI</sequence>
<proteinExistence type="inferred from homology"/>
<evidence type="ECO:0000313" key="7">
    <source>
        <dbReference type="EMBL" id="EFY07760.1"/>
    </source>
</evidence>
<dbReference type="GO" id="GO:0005737">
    <property type="term" value="C:cytoplasm"/>
    <property type="evidence" value="ECO:0007669"/>
    <property type="project" value="UniProtKB-ARBA"/>
</dbReference>
<dbReference type="GO" id="GO:0046872">
    <property type="term" value="F:metal ion binding"/>
    <property type="evidence" value="ECO:0007669"/>
    <property type="project" value="UniProtKB-KW"/>
</dbReference>
<dbReference type="Pfam" id="PF16188">
    <property type="entry name" value="Peptidase_M24_C"/>
    <property type="match status" value="1"/>
</dbReference>
<evidence type="ECO:0000313" key="8">
    <source>
        <dbReference type="Proteomes" id="UP000018458"/>
    </source>
</evidence>
<dbReference type="Pfam" id="PF00557">
    <property type="entry name" value="Peptidase_M24"/>
    <property type="match status" value="1"/>
</dbReference>
<keyword evidence="3 7" id="KW-0378">Hydrolase</keyword>
<reference evidence="7 8" key="1">
    <citation type="submission" date="2011-01" db="EMBL/GenBank/DDBJ databases">
        <authorList>
            <person name="Weinstock G."/>
            <person name="Sodergren E."/>
            <person name="Clifton S."/>
            <person name="Fulton L."/>
            <person name="Fulton B."/>
            <person name="Courtney L."/>
            <person name="Fronick C."/>
            <person name="Harrison M."/>
            <person name="Strong C."/>
            <person name="Farmer C."/>
            <person name="Delahaunty K."/>
            <person name="Markovic C."/>
            <person name="Hall O."/>
            <person name="Minx P."/>
            <person name="Tomlinson C."/>
            <person name="Mitreva M."/>
            <person name="Hou S."/>
            <person name="Chen J."/>
            <person name="Wollam A."/>
            <person name="Pepin K.H."/>
            <person name="Johnson M."/>
            <person name="Bhonagiri V."/>
            <person name="Zhang X."/>
            <person name="Suruliraj S."/>
            <person name="Warren W."/>
            <person name="Chinwalla A."/>
            <person name="Mardis E.R."/>
            <person name="Wilson R.K."/>
        </authorList>
    </citation>
    <scope>NUCLEOTIDE SEQUENCE [LARGE SCALE GENOMIC DNA]</scope>
    <source>
        <strain evidence="8">DSM 22608 / JCM 16073 / KCTC 15190 / YIT 12066</strain>
    </source>
</reference>
<dbReference type="PANTHER" id="PTHR43763">
    <property type="entry name" value="XAA-PRO AMINOPEPTIDASE 1"/>
    <property type="match status" value="1"/>
</dbReference>
<dbReference type="EMBL" id="AEVO01000017">
    <property type="protein sequence ID" value="EFY07760.1"/>
    <property type="molecule type" value="Genomic_DNA"/>
</dbReference>
<dbReference type="PANTHER" id="PTHR43763:SF6">
    <property type="entry name" value="XAA-PRO AMINOPEPTIDASE 1"/>
    <property type="match status" value="1"/>
</dbReference>
<organism evidence="7 8">
    <name type="scientific">Succinatimonas hippei (strain DSM 22608 / JCM 16073 / KCTC 15190 / YIT 12066)</name>
    <dbReference type="NCBI Taxonomy" id="762983"/>
    <lineage>
        <taxon>Bacteria</taxon>
        <taxon>Pseudomonadati</taxon>
        <taxon>Pseudomonadota</taxon>
        <taxon>Gammaproteobacteria</taxon>
        <taxon>Aeromonadales</taxon>
        <taxon>Succinivibrionaceae</taxon>
        <taxon>Succinatimonas</taxon>
    </lineage>
</organism>
<dbReference type="InterPro" id="IPR000587">
    <property type="entry name" value="Creatinase_N"/>
</dbReference>
<evidence type="ECO:0000256" key="1">
    <source>
        <dbReference type="ARBA" id="ARBA00008766"/>
    </source>
</evidence>
<accession>E8LIA0</accession>
<dbReference type="Pfam" id="PF16189">
    <property type="entry name" value="Creatinase_N_2"/>
    <property type="match status" value="1"/>
</dbReference>
<feature type="domain" description="Peptidase M24" evidence="4">
    <location>
        <begin position="342"/>
        <end position="568"/>
    </location>
</feature>
<evidence type="ECO:0000256" key="3">
    <source>
        <dbReference type="ARBA" id="ARBA00022801"/>
    </source>
</evidence>
<dbReference type="InterPro" id="IPR029149">
    <property type="entry name" value="Creatin/AminoP/Spt16_N"/>
</dbReference>
<dbReference type="Proteomes" id="UP000018458">
    <property type="component" value="Unassembled WGS sequence"/>
</dbReference>
<protein>
    <submittedName>
        <fullName evidence="7">Peptidase, M24 family</fullName>
        <ecNumber evidence="7">3.4.-.-</ecNumber>
    </submittedName>
</protein>
<keyword evidence="8" id="KW-1185">Reference proteome</keyword>
<dbReference type="Gene3D" id="3.40.350.10">
    <property type="entry name" value="Creatinase/prolidase N-terminal domain"/>
    <property type="match status" value="2"/>
</dbReference>
<dbReference type="InterPro" id="IPR050422">
    <property type="entry name" value="X-Pro_aminopeptidase_P"/>
</dbReference>
<dbReference type="Pfam" id="PF01321">
    <property type="entry name" value="Creatinase_N"/>
    <property type="match status" value="1"/>
</dbReference>
<dbReference type="SUPFAM" id="SSF55920">
    <property type="entry name" value="Creatinase/aminopeptidase"/>
    <property type="match status" value="1"/>
</dbReference>
<dbReference type="InterPro" id="IPR032416">
    <property type="entry name" value="Peptidase_M24_C"/>
</dbReference>
<dbReference type="InterPro" id="IPR000994">
    <property type="entry name" value="Pept_M24"/>
</dbReference>
<dbReference type="InterPro" id="IPR033740">
    <property type="entry name" value="Pept_M24B"/>
</dbReference>
<dbReference type="GO" id="GO:0070006">
    <property type="term" value="F:metalloaminopeptidase activity"/>
    <property type="evidence" value="ECO:0007669"/>
    <property type="project" value="InterPro"/>
</dbReference>
<dbReference type="HOGENOM" id="CLU_011781_2_4_6"/>
<name>E8LIA0_SUCHY</name>
<gene>
    <name evidence="7" type="ORF">HMPREF9444_00415</name>
</gene>
<dbReference type="STRING" id="762983.HMPREF9444_00415"/>
<dbReference type="Gene3D" id="3.90.230.10">
    <property type="entry name" value="Creatinase/methionine aminopeptidase superfamily"/>
    <property type="match status" value="1"/>
</dbReference>
<feature type="domain" description="Creatinase N-terminal" evidence="5">
    <location>
        <begin position="13"/>
        <end position="156"/>
    </location>
</feature>
<feature type="domain" description="Peptidase M24 C-terminal" evidence="6">
    <location>
        <begin position="578"/>
        <end position="640"/>
    </location>
</feature>
<dbReference type="CDD" id="cd01085">
    <property type="entry name" value="APP"/>
    <property type="match status" value="1"/>
</dbReference>
<keyword evidence="2" id="KW-0479">Metal-binding</keyword>
<comment type="similarity">
    <text evidence="1">Belongs to the peptidase M24B family.</text>
</comment>
<evidence type="ECO:0000259" key="4">
    <source>
        <dbReference type="Pfam" id="PF00557"/>
    </source>
</evidence>
<dbReference type="InterPro" id="IPR036005">
    <property type="entry name" value="Creatinase/aminopeptidase-like"/>
</dbReference>
<dbReference type="RefSeq" id="WP_009142638.1">
    <property type="nucleotide sequence ID" value="NZ_GL830955.1"/>
</dbReference>
<dbReference type="FunFam" id="3.90.230.10:FF:000009">
    <property type="entry name" value="xaa-Pro aminopeptidase 2"/>
    <property type="match status" value="1"/>
</dbReference>
<evidence type="ECO:0000256" key="2">
    <source>
        <dbReference type="ARBA" id="ARBA00022723"/>
    </source>
</evidence>
<comment type="caution">
    <text evidence="7">The sequence shown here is derived from an EMBL/GenBank/DDBJ whole genome shotgun (WGS) entry which is preliminary data.</text>
</comment>
<dbReference type="SUPFAM" id="SSF53092">
    <property type="entry name" value="Creatinase/prolidase N-terminal domain"/>
    <property type="match status" value="1"/>
</dbReference>
<evidence type="ECO:0000259" key="6">
    <source>
        <dbReference type="Pfam" id="PF16188"/>
    </source>
</evidence>
<dbReference type="OrthoDB" id="9806388at2"/>